<dbReference type="RefSeq" id="WP_089366013.1">
    <property type="nucleotide sequence ID" value="NZ_CP023863.1"/>
</dbReference>
<dbReference type="AlphaFoldDB" id="A0A2K9HCG7"/>
<reference evidence="1 2" key="1">
    <citation type="submission" date="2017-06" db="EMBL/GenBank/DDBJ databases">
        <authorList>
            <person name="Varghese N."/>
            <person name="Submissions S."/>
        </authorList>
    </citation>
    <scope>NUCLEOTIDE SEQUENCE [LARGE SCALE GENOMIC DNA]</scope>
    <source>
        <strain evidence="1 2">DSM 26989</strain>
    </source>
</reference>
<organism evidence="1 2">
    <name type="scientific">Prevotella jejuni</name>
    <dbReference type="NCBI Taxonomy" id="1177574"/>
    <lineage>
        <taxon>Bacteria</taxon>
        <taxon>Pseudomonadati</taxon>
        <taxon>Bacteroidota</taxon>
        <taxon>Bacteroidia</taxon>
        <taxon>Bacteroidales</taxon>
        <taxon>Prevotellaceae</taxon>
        <taxon>Prevotella</taxon>
    </lineage>
</organism>
<gene>
    <name evidence="1" type="ORF">SAMN06265364_11149</name>
</gene>
<dbReference type="GeneID" id="94028530"/>
<evidence type="ECO:0000313" key="2">
    <source>
        <dbReference type="Proteomes" id="UP000198427"/>
    </source>
</evidence>
<accession>A0A2K9HCG7</accession>
<dbReference type="EMBL" id="FZNZ01000011">
    <property type="protein sequence ID" value="SNR79858.1"/>
    <property type="molecule type" value="Genomic_DNA"/>
</dbReference>
<evidence type="ECO:0000313" key="1">
    <source>
        <dbReference type="EMBL" id="SNR79858.1"/>
    </source>
</evidence>
<dbReference type="KEGG" id="pje:CRM71_03675"/>
<keyword evidence="2" id="KW-1185">Reference proteome</keyword>
<proteinExistence type="predicted"/>
<comment type="caution">
    <text evidence="1">The sequence shown here is derived from an EMBL/GenBank/DDBJ whole genome shotgun (WGS) entry which is preliminary data.</text>
</comment>
<name>A0A2K9HCG7_9BACT</name>
<protein>
    <submittedName>
        <fullName evidence="1">Uncharacterized protein</fullName>
    </submittedName>
</protein>
<sequence length="187" mass="22125">MRKIQLFFFIVFVVYLTGCNQENHHADFLRVFGYYQNIHRKAFNVTKDVEDSISNFLVCYNDTCKLMLRYGNIHYRYFIGSNDLTYKGERHIEIDNENATGIIFKETLDDPSLGRLMDSIVFIGNQTYIEELKQKAAKIGFSYIDSDSTRMSYSESWYVEDFPYMRIYLLTFEKMGKIQTATLTYNI</sequence>
<dbReference type="Proteomes" id="UP000198427">
    <property type="component" value="Unassembled WGS sequence"/>
</dbReference>